<comment type="caution">
    <text evidence="1">The sequence shown here is derived from an EMBL/GenBank/DDBJ whole genome shotgun (WGS) entry which is preliminary data.</text>
</comment>
<feature type="non-terminal residue" evidence="1">
    <location>
        <position position="1"/>
    </location>
</feature>
<evidence type="ECO:0000313" key="1">
    <source>
        <dbReference type="EMBL" id="GAG19348.1"/>
    </source>
</evidence>
<accession>X0W3Z7</accession>
<proteinExistence type="predicted"/>
<dbReference type="EMBL" id="BARS01038153">
    <property type="protein sequence ID" value="GAG19348.1"/>
    <property type="molecule type" value="Genomic_DNA"/>
</dbReference>
<organism evidence="1">
    <name type="scientific">marine sediment metagenome</name>
    <dbReference type="NCBI Taxonomy" id="412755"/>
    <lineage>
        <taxon>unclassified sequences</taxon>
        <taxon>metagenomes</taxon>
        <taxon>ecological metagenomes</taxon>
    </lineage>
</organism>
<name>X0W3Z7_9ZZZZ</name>
<dbReference type="AlphaFoldDB" id="X0W3Z7"/>
<gene>
    <name evidence="1" type="ORF">S01H1_58403</name>
</gene>
<sequence length="104" mass="11723">KITRTNGWTQSYVSLAGKYGFYFHVTNGSIKTGVHGGTRTIPGRFGARASKLFQMLDKGHNKVKLSPQELYRITLWLDCNSEFYGAYYDTAKQARGEVVIPDLE</sequence>
<protein>
    <submittedName>
        <fullName evidence="1">Uncharacterized protein</fullName>
    </submittedName>
</protein>
<reference evidence="1" key="1">
    <citation type="journal article" date="2014" name="Front. Microbiol.">
        <title>High frequency of phylogenetically diverse reductive dehalogenase-homologous genes in deep subseafloor sedimentary metagenomes.</title>
        <authorList>
            <person name="Kawai M."/>
            <person name="Futagami T."/>
            <person name="Toyoda A."/>
            <person name="Takaki Y."/>
            <person name="Nishi S."/>
            <person name="Hori S."/>
            <person name="Arai W."/>
            <person name="Tsubouchi T."/>
            <person name="Morono Y."/>
            <person name="Uchiyama I."/>
            <person name="Ito T."/>
            <person name="Fujiyama A."/>
            <person name="Inagaki F."/>
            <person name="Takami H."/>
        </authorList>
    </citation>
    <scope>NUCLEOTIDE SEQUENCE</scope>
    <source>
        <strain evidence="1">Expedition CK06-06</strain>
    </source>
</reference>